<evidence type="ECO:0000313" key="1">
    <source>
        <dbReference type="EMBL" id="OAD62065.1"/>
    </source>
</evidence>
<evidence type="ECO:0000313" key="2">
    <source>
        <dbReference type="Proteomes" id="UP000250275"/>
    </source>
</evidence>
<dbReference type="AlphaFoldDB" id="A0A310SV37"/>
<dbReference type="GO" id="GO:0015631">
    <property type="term" value="F:tubulin binding"/>
    <property type="evidence" value="ECO:0007669"/>
    <property type="project" value="TreeGrafter"/>
</dbReference>
<sequence length="828" mass="95153">MTFDCKKGFIGEEVYIPIKLKNVGGVGRFFIMSEIDWFSMNILDITDKNILKLPCFTLWPAYFLLKGQEEITFHMHFSPECYGIHQLRKVRPSERDIDERANYYINLSSNTTDGIEQCIIAVKNMSEINMHFRWKKRNIQTDKEMINEENYFPFELLHIKPDRGVFAPMSVHNFTITAEYKDLRPNYYLAVLQLYVEDIPLEAIPENTDLEVEECTTKRRKCATSVDIWVDDVEVWLHYLMGTESETCVVFNAELINNYRFPLLEDELFSHYDLMNLRQFESLWQEHIISMGIIRPTKILYIGIEETYILILRNLASNTLNYSWGEVNGLDSTMMELCVCPEKGEVLAGNTQRMKITITPIKEGIVQSLFIPCFVGDSRKIIMLGIECAIESLYVTFYFPLDDEMPVELKNNFIKVEWRADSFQLAFDLAGKSKKHMKILDVYIMREERELMNTNLDQGEILKDAAAGPSMEEVTAMESGEQSSTTIRTSEIIQMSNVITENENNSHDVASFGNIVPFCKRYLPSVPQPAVIEFLNLPLRKAETLYKIKQPGSGVVIYVAPLNSDIDSFSAIPVDIYVFADTWGIYVDELEINITGLPLYSIGICVQVFGLPISFSISDRNEFNIPVIKYGIEAVGTRLHRRKVLLTNTSVVPIVIDWHTFLVTPAVETKPFNVAFDLCTPFTDKLASRLKASKQKNESELHLEEHANFPLSKNLDTCDSFEISNITDITVPSSYMYKDNFYARQIGTYLSSIELDVTADIIKPQLDFNISKSDRTFICYANEVMQSRRKRLEKPGQLVETLEIVTDIPHNTEECQLYGEGTLDEKYH</sequence>
<dbReference type="GO" id="GO:0008285">
    <property type="term" value="P:negative regulation of cell population proliferation"/>
    <property type="evidence" value="ECO:0007669"/>
    <property type="project" value="InterPro"/>
</dbReference>
<dbReference type="InterPro" id="IPR033304">
    <property type="entry name" value="DLEC1"/>
</dbReference>
<dbReference type="EMBL" id="KQ759893">
    <property type="protein sequence ID" value="OAD62065.1"/>
    <property type="molecule type" value="Genomic_DNA"/>
</dbReference>
<gene>
    <name evidence="1" type="ORF">WN48_07718</name>
</gene>
<proteinExistence type="predicted"/>
<organism evidence="1 2">
    <name type="scientific">Eufriesea mexicana</name>
    <dbReference type="NCBI Taxonomy" id="516756"/>
    <lineage>
        <taxon>Eukaryota</taxon>
        <taxon>Metazoa</taxon>
        <taxon>Ecdysozoa</taxon>
        <taxon>Arthropoda</taxon>
        <taxon>Hexapoda</taxon>
        <taxon>Insecta</taxon>
        <taxon>Pterygota</taxon>
        <taxon>Neoptera</taxon>
        <taxon>Endopterygota</taxon>
        <taxon>Hymenoptera</taxon>
        <taxon>Apocrita</taxon>
        <taxon>Aculeata</taxon>
        <taxon>Apoidea</taxon>
        <taxon>Anthophila</taxon>
        <taxon>Apidae</taxon>
        <taxon>Eufriesea</taxon>
    </lineage>
</organism>
<keyword evidence="2" id="KW-1185">Reference proteome</keyword>
<dbReference type="PANTHER" id="PTHR46348:SF1">
    <property type="entry name" value="DELETED IN LUNG AND ESOPHAGEAL CANCER PROTEIN 1"/>
    <property type="match status" value="1"/>
</dbReference>
<protein>
    <recommendedName>
        <fullName evidence="3">Deleted in lung and esophageal cancer protein 1</fullName>
    </recommendedName>
</protein>
<dbReference type="GO" id="GO:0005929">
    <property type="term" value="C:cilium"/>
    <property type="evidence" value="ECO:0007669"/>
    <property type="project" value="TreeGrafter"/>
</dbReference>
<name>A0A310SV37_9HYME</name>
<accession>A0A310SV37</accession>
<evidence type="ECO:0008006" key="3">
    <source>
        <dbReference type="Google" id="ProtNLM"/>
    </source>
</evidence>
<dbReference type="GO" id="GO:0005737">
    <property type="term" value="C:cytoplasm"/>
    <property type="evidence" value="ECO:0007669"/>
    <property type="project" value="TreeGrafter"/>
</dbReference>
<dbReference type="Pfam" id="PF23316">
    <property type="entry name" value="Ig_DLEC1_6th"/>
    <property type="match status" value="1"/>
</dbReference>
<feature type="non-terminal residue" evidence="1">
    <location>
        <position position="828"/>
    </location>
</feature>
<reference evidence="1 2" key="1">
    <citation type="submission" date="2015-07" db="EMBL/GenBank/DDBJ databases">
        <title>The genome of Eufriesea mexicana.</title>
        <authorList>
            <person name="Pan H."/>
            <person name="Kapheim K."/>
        </authorList>
    </citation>
    <scope>NUCLEOTIDE SEQUENCE [LARGE SCALE GENOMIC DNA]</scope>
    <source>
        <strain evidence="1">0111107269</strain>
        <tissue evidence="1">Whole body</tissue>
    </source>
</reference>
<dbReference type="PANTHER" id="PTHR46348">
    <property type="entry name" value="DELETED IN LUNG AND ESOPHAGEAL CANCER PROTEIN 1"/>
    <property type="match status" value="1"/>
</dbReference>
<dbReference type="OrthoDB" id="2115465at2759"/>
<dbReference type="Proteomes" id="UP000250275">
    <property type="component" value="Unassembled WGS sequence"/>
</dbReference>